<sequence length="60" mass="7030">MGKYSLLWMQMVTPIGSYGSLLYFICYAMQIMWKCILVRLSECWVDPMTQNTKTCIPTHC</sequence>
<keyword evidence="1" id="KW-0812">Transmembrane</keyword>
<evidence type="ECO:0000256" key="1">
    <source>
        <dbReference type="SAM" id="Phobius"/>
    </source>
</evidence>
<keyword evidence="1" id="KW-1133">Transmembrane helix</keyword>
<reference evidence="2" key="2">
    <citation type="journal article" date="2015" name="Data Brief">
        <title>Shoot transcriptome of the giant reed, Arundo donax.</title>
        <authorList>
            <person name="Barrero R.A."/>
            <person name="Guerrero F.D."/>
            <person name="Moolhuijzen P."/>
            <person name="Goolsby J.A."/>
            <person name="Tidwell J."/>
            <person name="Bellgard S.E."/>
            <person name="Bellgard M.I."/>
        </authorList>
    </citation>
    <scope>NUCLEOTIDE SEQUENCE</scope>
    <source>
        <tissue evidence="2">Shoot tissue taken approximately 20 cm above the soil surface</tissue>
    </source>
</reference>
<feature type="transmembrane region" description="Helical" evidence="1">
    <location>
        <begin position="6"/>
        <end position="29"/>
    </location>
</feature>
<name>A0A0A8YFD6_ARUDO</name>
<dbReference type="AlphaFoldDB" id="A0A0A8YFD6"/>
<protein>
    <submittedName>
        <fullName evidence="2">Uncharacterized protein</fullName>
    </submittedName>
</protein>
<organism evidence="2">
    <name type="scientific">Arundo donax</name>
    <name type="common">Giant reed</name>
    <name type="synonym">Donax arundinaceus</name>
    <dbReference type="NCBI Taxonomy" id="35708"/>
    <lineage>
        <taxon>Eukaryota</taxon>
        <taxon>Viridiplantae</taxon>
        <taxon>Streptophyta</taxon>
        <taxon>Embryophyta</taxon>
        <taxon>Tracheophyta</taxon>
        <taxon>Spermatophyta</taxon>
        <taxon>Magnoliopsida</taxon>
        <taxon>Liliopsida</taxon>
        <taxon>Poales</taxon>
        <taxon>Poaceae</taxon>
        <taxon>PACMAD clade</taxon>
        <taxon>Arundinoideae</taxon>
        <taxon>Arundineae</taxon>
        <taxon>Arundo</taxon>
    </lineage>
</organism>
<keyword evidence="1" id="KW-0472">Membrane</keyword>
<dbReference type="EMBL" id="GBRH01273001">
    <property type="protein sequence ID" value="JAD24894.1"/>
    <property type="molecule type" value="Transcribed_RNA"/>
</dbReference>
<accession>A0A0A8YFD6</accession>
<proteinExistence type="predicted"/>
<evidence type="ECO:0000313" key="2">
    <source>
        <dbReference type="EMBL" id="JAD24894.1"/>
    </source>
</evidence>
<reference evidence="2" key="1">
    <citation type="submission" date="2014-09" db="EMBL/GenBank/DDBJ databases">
        <authorList>
            <person name="Magalhaes I.L.F."/>
            <person name="Oliveira U."/>
            <person name="Santos F.R."/>
            <person name="Vidigal T.H.D.A."/>
            <person name="Brescovit A.D."/>
            <person name="Santos A.J."/>
        </authorList>
    </citation>
    <scope>NUCLEOTIDE SEQUENCE</scope>
    <source>
        <tissue evidence="2">Shoot tissue taken approximately 20 cm above the soil surface</tissue>
    </source>
</reference>